<dbReference type="KEGG" id="scu:SCE1572_26940"/>
<dbReference type="HOGENOM" id="CLU_1097957_0_0_7"/>
<feature type="region of interest" description="Disordered" evidence="1">
    <location>
        <begin position="230"/>
        <end position="253"/>
    </location>
</feature>
<evidence type="ECO:0008006" key="5">
    <source>
        <dbReference type="Google" id="ProtNLM"/>
    </source>
</evidence>
<evidence type="ECO:0000313" key="3">
    <source>
        <dbReference type="EMBL" id="AGP37793.1"/>
    </source>
</evidence>
<feature type="signal peptide" evidence="2">
    <location>
        <begin position="1"/>
        <end position="21"/>
    </location>
</feature>
<gene>
    <name evidence="3" type="ORF">SCE1572_26940</name>
</gene>
<dbReference type="Proteomes" id="UP000014803">
    <property type="component" value="Chromosome"/>
</dbReference>
<reference evidence="3 4" key="1">
    <citation type="journal article" date="2013" name="Sci. Rep.">
        <title>Extraordinary expansion of a Sorangium cellulosum genome from an alkaline milieu.</title>
        <authorList>
            <person name="Han K."/>
            <person name="Li Z.F."/>
            <person name="Peng R."/>
            <person name="Zhu L.P."/>
            <person name="Zhou T."/>
            <person name="Wang L.G."/>
            <person name="Li S.G."/>
            <person name="Zhang X.B."/>
            <person name="Hu W."/>
            <person name="Wu Z.H."/>
            <person name="Qin N."/>
            <person name="Li Y.Z."/>
        </authorList>
    </citation>
    <scope>NUCLEOTIDE SEQUENCE [LARGE SCALE GENOMIC DNA]</scope>
    <source>
        <strain evidence="3 4">So0157-2</strain>
    </source>
</reference>
<dbReference type="STRING" id="1254432.SCE1572_26940"/>
<evidence type="ECO:0000256" key="1">
    <source>
        <dbReference type="SAM" id="MobiDB-lite"/>
    </source>
</evidence>
<organism evidence="3 4">
    <name type="scientific">Sorangium cellulosum So0157-2</name>
    <dbReference type="NCBI Taxonomy" id="1254432"/>
    <lineage>
        <taxon>Bacteria</taxon>
        <taxon>Pseudomonadati</taxon>
        <taxon>Myxococcota</taxon>
        <taxon>Polyangia</taxon>
        <taxon>Polyangiales</taxon>
        <taxon>Polyangiaceae</taxon>
        <taxon>Sorangium</taxon>
    </lineage>
</organism>
<name>S4Y4E0_SORCE</name>
<dbReference type="EMBL" id="CP003969">
    <property type="protein sequence ID" value="AGP37793.1"/>
    <property type="molecule type" value="Genomic_DNA"/>
</dbReference>
<evidence type="ECO:0000313" key="4">
    <source>
        <dbReference type="Proteomes" id="UP000014803"/>
    </source>
</evidence>
<feature type="chain" id="PRO_5004534017" description="PEGA domain-containing protein" evidence="2">
    <location>
        <begin position="22"/>
        <end position="253"/>
    </location>
</feature>
<sequence>MARDAAAAAALVLLSVLGACGQPGVEEGGAEPATSAGEIAVETRAPAAPRPAVRRLGAGERRVKLLVLPADAVVEVDGVPVRRRDGVIELSGRVGQTHRVRVSRGALHGETAVTLADAGASPPSLDLAALARAGRRSGRGLLPAAPAEPPTAEPPTAEAVDAAAPELAEPPELALESMVPGVAAEHDVLAGPMAMESPPGSALGAALGAARPSDGPACVCPPAAQVTPRCPTGAAAEAHGKPRSGVLAGDAFE</sequence>
<dbReference type="PROSITE" id="PS51257">
    <property type="entry name" value="PROKAR_LIPOPROTEIN"/>
    <property type="match status" value="1"/>
</dbReference>
<protein>
    <recommendedName>
        <fullName evidence="5">PEGA domain-containing protein</fullName>
    </recommendedName>
</protein>
<keyword evidence="2" id="KW-0732">Signal</keyword>
<dbReference type="AlphaFoldDB" id="S4Y4E0"/>
<accession>S4Y4E0</accession>
<evidence type="ECO:0000256" key="2">
    <source>
        <dbReference type="SAM" id="SignalP"/>
    </source>
</evidence>
<dbReference type="PATRIC" id="fig|1254432.3.peg.6094"/>
<proteinExistence type="predicted"/>